<reference evidence="4" key="2">
    <citation type="submission" date="2024-04" db="EMBL/GenBank/DDBJ databases">
        <authorList>
            <person name="Chen Y."/>
            <person name="Shah S."/>
            <person name="Dougan E. K."/>
            <person name="Thang M."/>
            <person name="Chan C."/>
        </authorList>
    </citation>
    <scope>NUCLEOTIDE SEQUENCE [LARGE SCALE GENOMIC DNA]</scope>
</reference>
<evidence type="ECO:0000256" key="1">
    <source>
        <dbReference type="SAM" id="MobiDB-lite"/>
    </source>
</evidence>
<keyword evidence="2" id="KW-1133">Transmembrane helix</keyword>
<organism evidence="3">
    <name type="scientific">Cladocopium goreaui</name>
    <dbReference type="NCBI Taxonomy" id="2562237"/>
    <lineage>
        <taxon>Eukaryota</taxon>
        <taxon>Sar</taxon>
        <taxon>Alveolata</taxon>
        <taxon>Dinophyceae</taxon>
        <taxon>Suessiales</taxon>
        <taxon>Symbiodiniaceae</taxon>
        <taxon>Cladocopium</taxon>
    </lineage>
</organism>
<evidence type="ECO:0000313" key="4">
    <source>
        <dbReference type="EMBL" id="CAL1162564.1"/>
    </source>
</evidence>
<proteinExistence type="predicted"/>
<dbReference type="Proteomes" id="UP001152797">
    <property type="component" value="Unassembled WGS sequence"/>
</dbReference>
<feature type="transmembrane region" description="Helical" evidence="2">
    <location>
        <begin position="305"/>
        <end position="326"/>
    </location>
</feature>
<dbReference type="OrthoDB" id="436335at2759"/>
<feature type="compositionally biased region" description="Low complexity" evidence="1">
    <location>
        <begin position="21"/>
        <end position="38"/>
    </location>
</feature>
<reference evidence="3" key="1">
    <citation type="submission" date="2022-10" db="EMBL/GenBank/DDBJ databases">
        <authorList>
            <person name="Chen Y."/>
            <person name="Dougan E. K."/>
            <person name="Chan C."/>
            <person name="Rhodes N."/>
            <person name="Thang M."/>
        </authorList>
    </citation>
    <scope>NUCLEOTIDE SEQUENCE</scope>
</reference>
<gene>
    <name evidence="3" type="ORF">C1SCF055_LOCUS34562</name>
</gene>
<feature type="transmembrane region" description="Helical" evidence="2">
    <location>
        <begin position="161"/>
        <end position="183"/>
    </location>
</feature>
<dbReference type="InterPro" id="IPR035897">
    <property type="entry name" value="Toll_tir_struct_dom_sf"/>
</dbReference>
<keyword evidence="2" id="KW-0472">Membrane</keyword>
<keyword evidence="2" id="KW-0812">Transmembrane</keyword>
<feature type="transmembrane region" description="Helical" evidence="2">
    <location>
        <begin position="473"/>
        <end position="494"/>
    </location>
</feature>
<feature type="transmembrane region" description="Helical" evidence="2">
    <location>
        <begin position="405"/>
        <end position="429"/>
    </location>
</feature>
<feature type="region of interest" description="Disordered" evidence="1">
    <location>
        <begin position="21"/>
        <end position="42"/>
    </location>
</feature>
<feature type="transmembrane region" description="Helical" evidence="2">
    <location>
        <begin position="435"/>
        <end position="461"/>
    </location>
</feature>
<name>A0A9P1DES5_9DINO</name>
<keyword evidence="5" id="KW-1185">Reference proteome</keyword>
<comment type="caution">
    <text evidence="3">The sequence shown here is derived from an EMBL/GenBank/DDBJ whole genome shotgun (WGS) entry which is preliminary data.</text>
</comment>
<feature type="compositionally biased region" description="Basic and acidic residues" evidence="1">
    <location>
        <begin position="564"/>
        <end position="590"/>
    </location>
</feature>
<sequence length="627" mass="70975">MEEVSPVRSLPTGTLSVTAVTAATAATPTSRTSRGASSHYRKVETNETIEPHQVRWRSLIMSNQNLLRSTPDYVVLHSFGRVFRDFPDGFDTFKLSDTTHKLHVFISHNWATGRFIKFMALVFHFNHNSASIAAAIAYIVTVFLVMLSAKDIDVEERVNDLYSICHLGTAVCIATYWLCLLFWHDVKWLFCCRGKRVFLDRCCIHQNDEDLKQQGIEHLDVFLQLSDKMLVVYSELYTKKLWTMYELATFLPKRGPRRLVVLPTFLIRCTIVAVPVLMLHCVWVQVLLVPKVQAHSERLLPDARLAIGILDLPLLLAVTWAFRSWAKAERQMLKNIRTFHYGDANCLKESDRIMVYANIARYMRDTKAVTAAATDEDALLAFNELVKTEVPMAVTKSLGGWGIPVRYLCVILLPLMTNILDYVAAAPYLYSEPLAMAMCATGLIALALCSLVCLTFLLWLTKRCLDVTGLQQWLLIVGFSILQLCPFALVYFLVELLKTSAAEGSEGESWPFLCLLALALGELLLLVLCHCPCHDRNEELLRSNKRALYSYRVRFAKQFTMSGRDSRRSSPKHERAKSVKSFKSDARSEPPDVLTAQRSERVVHINSLASIFTSSNSKETSCVETRV</sequence>
<dbReference type="EMBL" id="CAMXCT010004458">
    <property type="protein sequence ID" value="CAI4009189.1"/>
    <property type="molecule type" value="Genomic_DNA"/>
</dbReference>
<feature type="transmembrane region" description="Helical" evidence="2">
    <location>
        <begin position="129"/>
        <end position="149"/>
    </location>
</feature>
<evidence type="ECO:0000313" key="5">
    <source>
        <dbReference type="Proteomes" id="UP001152797"/>
    </source>
</evidence>
<dbReference type="EMBL" id="CAMXCT020004458">
    <property type="protein sequence ID" value="CAL1162564.1"/>
    <property type="molecule type" value="Genomic_DNA"/>
</dbReference>
<protein>
    <submittedName>
        <fullName evidence="3">Uncharacterized protein</fullName>
    </submittedName>
</protein>
<feature type="transmembrane region" description="Helical" evidence="2">
    <location>
        <begin position="259"/>
        <end position="285"/>
    </location>
</feature>
<dbReference type="AlphaFoldDB" id="A0A9P1DES5"/>
<evidence type="ECO:0000313" key="3">
    <source>
        <dbReference type="EMBL" id="CAI4009189.1"/>
    </source>
</evidence>
<evidence type="ECO:0000256" key="2">
    <source>
        <dbReference type="SAM" id="Phobius"/>
    </source>
</evidence>
<dbReference type="EMBL" id="CAMXCT030004458">
    <property type="protein sequence ID" value="CAL4796501.1"/>
    <property type="molecule type" value="Genomic_DNA"/>
</dbReference>
<feature type="transmembrane region" description="Helical" evidence="2">
    <location>
        <begin position="509"/>
        <end position="529"/>
    </location>
</feature>
<feature type="region of interest" description="Disordered" evidence="1">
    <location>
        <begin position="562"/>
        <end position="595"/>
    </location>
</feature>
<dbReference type="SUPFAM" id="SSF52200">
    <property type="entry name" value="Toll/Interleukin receptor TIR domain"/>
    <property type="match status" value="1"/>
</dbReference>
<accession>A0A9P1DES5</accession>